<protein>
    <submittedName>
        <fullName evidence="1">Uncharacterized protein</fullName>
    </submittedName>
</protein>
<sequence>MQQQENAMPQIRSNAWIVYAINLNLLQKKYKYKTDQSYLSNRQS</sequence>
<evidence type="ECO:0000313" key="1">
    <source>
        <dbReference type="EMBL" id="AWN81570.1"/>
    </source>
</evidence>
<dbReference type="EMBL" id="CP029619">
    <property type="protein sequence ID" value="AWN81570.1"/>
    <property type="molecule type" value="Genomic_DNA"/>
</dbReference>
<proteinExistence type="predicted"/>
<dbReference type="Proteomes" id="UP000245872">
    <property type="component" value="Chromosome"/>
</dbReference>
<dbReference type="KEGG" id="cher:DK880_00238"/>
<reference evidence="1 2" key="1">
    <citation type="submission" date="2018-05" db="EMBL/GenBank/DDBJ databases">
        <title>Candidatus Cardinium hertigii Genome Assembly.</title>
        <authorList>
            <person name="Showmaker K.C."/>
            <person name="Walden K.O."/>
            <person name="Fields C.J."/>
            <person name="Lambert K.N."/>
            <person name="Hudson M.E."/>
        </authorList>
    </citation>
    <scope>NUCLEOTIDE SEQUENCE [LARGE SCALE GENOMIC DNA]</scope>
    <source>
        <strain evidence="2">cHgTN10</strain>
    </source>
</reference>
<gene>
    <name evidence="1" type="ORF">DK880_00238</name>
</gene>
<evidence type="ECO:0000313" key="2">
    <source>
        <dbReference type="Proteomes" id="UP000245872"/>
    </source>
</evidence>
<keyword evidence="2" id="KW-1185">Reference proteome</keyword>
<name>A0A2Z3LHN9_9BACT</name>
<organism evidence="1 2">
    <name type="scientific">Candidatus Cardinium hertigii</name>
    <dbReference type="NCBI Taxonomy" id="247481"/>
    <lineage>
        <taxon>Bacteria</taxon>
        <taxon>Pseudomonadati</taxon>
        <taxon>Bacteroidota</taxon>
        <taxon>Cytophagia</taxon>
        <taxon>Cytophagales</taxon>
        <taxon>Amoebophilaceae</taxon>
        <taxon>Candidatus Cardinium</taxon>
    </lineage>
</organism>
<accession>A0A2Z3LHN9</accession>
<dbReference type="AlphaFoldDB" id="A0A2Z3LHN9"/>